<dbReference type="SMART" id="SM00364">
    <property type="entry name" value="LRR_BAC"/>
    <property type="match status" value="11"/>
</dbReference>
<feature type="domain" description="PPM-type phosphatase" evidence="6">
    <location>
        <begin position="1148"/>
        <end position="1431"/>
    </location>
</feature>
<dbReference type="InterPro" id="IPR032675">
    <property type="entry name" value="LRR_dom_sf"/>
</dbReference>
<dbReference type="EMBL" id="MU154540">
    <property type="protein sequence ID" value="KAF9498016.1"/>
    <property type="molecule type" value="Genomic_DNA"/>
</dbReference>
<comment type="caution">
    <text evidence="7">The sequence shown here is derived from an EMBL/GenBank/DDBJ whole genome shotgun (WGS) entry which is preliminary data.</text>
</comment>
<dbReference type="SMART" id="SM00369">
    <property type="entry name" value="LRR_TYP"/>
    <property type="match status" value="10"/>
</dbReference>
<dbReference type="GO" id="GO:0035556">
    <property type="term" value="P:intracellular signal transduction"/>
    <property type="evidence" value="ECO:0007669"/>
    <property type="project" value="InterPro"/>
</dbReference>
<feature type="region of interest" description="Disordered" evidence="4">
    <location>
        <begin position="1123"/>
        <end position="1143"/>
    </location>
</feature>
<evidence type="ECO:0000259" key="6">
    <source>
        <dbReference type="PROSITE" id="PS51746"/>
    </source>
</evidence>
<feature type="region of interest" description="Disordered" evidence="4">
    <location>
        <begin position="118"/>
        <end position="214"/>
    </location>
</feature>
<dbReference type="Proteomes" id="UP000807025">
    <property type="component" value="Unassembled WGS sequence"/>
</dbReference>
<dbReference type="InterPro" id="IPR001054">
    <property type="entry name" value="A/G_cyclase"/>
</dbReference>
<dbReference type="PROSITE" id="PS51450">
    <property type="entry name" value="LRR"/>
    <property type="match status" value="5"/>
</dbReference>
<evidence type="ECO:0000313" key="7">
    <source>
        <dbReference type="EMBL" id="KAF9498016.1"/>
    </source>
</evidence>
<evidence type="ECO:0000256" key="4">
    <source>
        <dbReference type="SAM" id="MobiDB-lite"/>
    </source>
</evidence>
<dbReference type="SMART" id="SM00365">
    <property type="entry name" value="LRR_SD22"/>
    <property type="match status" value="5"/>
</dbReference>
<dbReference type="SUPFAM" id="SSF55073">
    <property type="entry name" value="Nucleotide cyclase"/>
    <property type="match status" value="1"/>
</dbReference>
<feature type="region of interest" description="Disordered" evidence="4">
    <location>
        <begin position="1"/>
        <end position="73"/>
    </location>
</feature>
<dbReference type="Gene3D" id="3.80.10.10">
    <property type="entry name" value="Ribonuclease Inhibitor"/>
    <property type="match status" value="3"/>
</dbReference>
<dbReference type="PROSITE" id="PS50125">
    <property type="entry name" value="GUANYLATE_CYCLASE_2"/>
    <property type="match status" value="1"/>
</dbReference>
<dbReference type="CDD" id="cd07302">
    <property type="entry name" value="CHD"/>
    <property type="match status" value="1"/>
</dbReference>
<dbReference type="InterPro" id="IPR055071">
    <property type="entry name" value="RA_PHLPP-like"/>
</dbReference>
<evidence type="ECO:0000313" key="8">
    <source>
        <dbReference type="Proteomes" id="UP000807025"/>
    </source>
</evidence>
<protein>
    <recommendedName>
        <fullName evidence="9">Adenylate cyclase</fullName>
    </recommendedName>
</protein>
<keyword evidence="8" id="KW-1185">Reference proteome</keyword>
<sequence length="1855" mass="205592">MSFTTTRMSISSIALKQGESVDDNGRAIIPPDMLSSPSNGDFAIAPWLQTNDEPPTPPPKTPRSMGFAHKPSFSSFNSLRQASVTSLLPQRHRSSESNSIGELTYPLDYASMQSLLIPPDSTRKSKPSVFSNFLKKSKSKSRLRSSSSEDPLASTLPPPLPEYVAFHPVPIPPSPTYSIQSRPQTPKKDKKTKRKGTGTRPPGLPPKETNGSQNEITLDTNLDQMDGIIDPTLLPGLATNNDNSSPSSAFDSHAPSINSLHHSDYGSTTRPSTAPSFSNPFLSISESPKKRPPVLDIRKVSPTSIPPRTSPIGSKSDIPVAPSAEPNMKDPSWTAPESWAVGMEEEDSVGPGYSSEEDSAGGDKRSMLSPNPSVNNALAAAKKDRRRTVKSLRLLKPEKMFKIRIHRATGQFHIVTIGLNANVATLTTALSGKLLQGDQDMHRLYLKERGRERVMGQKERPADIFRRRLEQAGYDAADGLETLGEDDMSFLLKFVYKSQLLGPAEEDLTFDGYELVDLTGRSLRTIPVALHQHADEIISLKLSRNPMLEIPLDFIQSCTQLRELRLSNMAMKKVPQSVRHSLTLRRLDLSCNRIVDLDDAGLDRIPELMTIFAQNNRMEKLPWYFPRLRILTTLNISNNKFQTLPAVVGEMTSLTDLDISFNMISELPDEIGQLKNLGRFIIVGNHVSRLPASFGELISLGILDCRRNQISDLSVACTLPKLEKLSADHNALHGFDLALGPRLTTLDASHNEITQLSLLHSSPTLAQNPQYALISLDISHAKLSSLEDQVFLQLSSLQVLKLDYNSFRSLPETLGELSRLEILSCCDNNLDSLPQSIGKLQCLELLDAHNNSLIELPASLWNCASLTKINVTSNLLGSWHDPPPVLFSPQSQSMMMTTSFSRDSLSIRGPTDRKPSTAGSTDGPGLPLPPLAYSLEKLYLGENRFTDDVLDPLTILKNLRVLNLSFNEIQDMPPTFFKDLTKLEELYLSGNKLTSLPTEDLNRLKKLSVLFLNGNRLQTLPQELGKVQSLTVLDVGNNLLKYNINNWEFDWNWNFNKSLKYLNLSGNKKLQIKSDIVKGHSTQERPSLDRSTASRQRLSGFAELTQLRVLGLMDVTITTTGRNGTVDIPDESEDRRVRTSSSTVNGMPYGIADTIGRNENLNMLDLMQEFRCSNAGEAVFGMFGHAHPPKQLPAGPGSNKLARYLRDNFPTVFQSYLVALRLDRHAGIPDALRRTFLRLNKDLHDSLFSVTYGDRKMSQASGTHVNNMVLPAGSVRNGASGIVLYFVGRTMYVANVGNALAVVSRHGGAQLVSRKHDPFDRKETARIRAAEGWVSPPGLVNDEVDVSRSFGFYHLLPVVNARPDVVTWELSEQDEFVIVGNRGLWDYVSYQTAVDIARSERADPMIAAQKLRDFAISYGAEGSMMIMVIGVADLFDDFPTRSRLPTLEQLPETYQSNSRRKQRGGIADRNISRLDGEVPAPTGHLALVFTDIRNSTHLWEVNPGMPTAMRLHNNLFRRQLRFCGGYEVKTEGDAFMCSFPNVLSAVWWCLTVQVQLLQEQWPLEILECEDGKEVHDSEKRLIARGLSVRMGIHCGHPICDMDPVTHRMDYFGPVVNRSARINSNAQGGQIMCSIDVIREIEAKILDNGAPTEYSDLQPVQAIEAIRRMGVVIVPVGEVKLKGLETPEMLSMIYPAGLETRQGLVTDAGIALNASTSRVQFSATQMRELGMLCLRLEALSTSRVFRPLPDRKASIQTLSGEDENINEDSPSRYVYGNPHLLLPSVNDKMADNDLMMILDSLSTRIENSLAVIGRAMSPRADVESFVSTLSERGLDERTLQQLLSLLSATHATTSRP</sequence>
<name>A0A9P6A6E9_PLEER</name>
<dbReference type="Pfam" id="PF00481">
    <property type="entry name" value="PP2C"/>
    <property type="match status" value="1"/>
</dbReference>
<dbReference type="SUPFAM" id="SSF52058">
    <property type="entry name" value="L domain-like"/>
    <property type="match status" value="2"/>
</dbReference>
<evidence type="ECO:0000256" key="1">
    <source>
        <dbReference type="ARBA" id="ARBA00022614"/>
    </source>
</evidence>
<dbReference type="GO" id="GO:0009190">
    <property type="term" value="P:cyclic nucleotide biosynthetic process"/>
    <property type="evidence" value="ECO:0007669"/>
    <property type="project" value="InterPro"/>
</dbReference>
<feature type="compositionally biased region" description="Polar residues" evidence="4">
    <location>
        <begin position="238"/>
        <end position="286"/>
    </location>
</feature>
<dbReference type="CDD" id="cd00143">
    <property type="entry name" value="PP2Cc"/>
    <property type="match status" value="1"/>
</dbReference>
<dbReference type="InterPro" id="IPR001611">
    <property type="entry name" value="Leu-rich_rpt"/>
</dbReference>
<feature type="domain" description="Guanylate cyclase" evidence="5">
    <location>
        <begin position="1486"/>
        <end position="1622"/>
    </location>
</feature>
<evidence type="ECO:0000259" key="5">
    <source>
        <dbReference type="PROSITE" id="PS50125"/>
    </source>
</evidence>
<dbReference type="PANTHER" id="PTHR48051">
    <property type="match status" value="1"/>
</dbReference>
<dbReference type="SMART" id="SM00332">
    <property type="entry name" value="PP2Cc"/>
    <property type="match status" value="1"/>
</dbReference>
<evidence type="ECO:0000256" key="2">
    <source>
        <dbReference type="ARBA" id="ARBA00022723"/>
    </source>
</evidence>
<accession>A0A9P6A6E9</accession>
<dbReference type="SUPFAM" id="SSF81606">
    <property type="entry name" value="PP2C-like"/>
    <property type="match status" value="1"/>
</dbReference>
<feature type="compositionally biased region" description="Polar residues" evidence="4">
    <location>
        <begin position="1"/>
        <end position="14"/>
    </location>
</feature>
<dbReference type="CDD" id="cd17214">
    <property type="entry name" value="RA_CYR1_like"/>
    <property type="match status" value="1"/>
</dbReference>
<feature type="region of interest" description="Disordered" evidence="4">
    <location>
        <begin position="903"/>
        <end position="927"/>
    </location>
</feature>
<gene>
    <name evidence="7" type="ORF">BDN71DRAFT_1587940</name>
</gene>
<dbReference type="Pfam" id="PF23010">
    <property type="entry name" value="RA_3"/>
    <property type="match status" value="1"/>
</dbReference>
<dbReference type="InterPro" id="IPR036457">
    <property type="entry name" value="PPM-type-like_dom_sf"/>
</dbReference>
<dbReference type="GO" id="GO:0005737">
    <property type="term" value="C:cytoplasm"/>
    <property type="evidence" value="ECO:0007669"/>
    <property type="project" value="TreeGrafter"/>
</dbReference>
<dbReference type="OrthoDB" id="2021138at2759"/>
<dbReference type="InterPro" id="IPR029787">
    <property type="entry name" value="Nucleotide_cyclase"/>
</dbReference>
<dbReference type="InterPro" id="IPR050216">
    <property type="entry name" value="LRR_domain-containing"/>
</dbReference>
<keyword evidence="3" id="KW-0677">Repeat</keyword>
<dbReference type="Pfam" id="PF13855">
    <property type="entry name" value="LRR_8"/>
    <property type="match status" value="2"/>
</dbReference>
<feature type="compositionally biased region" description="Basic residues" evidence="4">
    <location>
        <begin position="188"/>
        <end position="197"/>
    </location>
</feature>
<dbReference type="SMART" id="SM00044">
    <property type="entry name" value="CYCc"/>
    <property type="match status" value="1"/>
</dbReference>
<keyword evidence="1" id="KW-0433">Leucine-rich repeat</keyword>
<feature type="region of interest" description="Disordered" evidence="4">
    <location>
        <begin position="229"/>
        <end position="373"/>
    </location>
</feature>
<dbReference type="PROSITE" id="PS51746">
    <property type="entry name" value="PPM_2"/>
    <property type="match status" value="1"/>
</dbReference>
<dbReference type="InterPro" id="IPR003591">
    <property type="entry name" value="Leu-rich_rpt_typical-subtyp"/>
</dbReference>
<proteinExistence type="predicted"/>
<evidence type="ECO:0000256" key="3">
    <source>
        <dbReference type="ARBA" id="ARBA00022737"/>
    </source>
</evidence>
<dbReference type="Gene3D" id="3.30.70.1230">
    <property type="entry name" value="Nucleotide cyclase"/>
    <property type="match status" value="1"/>
</dbReference>
<dbReference type="InterPro" id="IPR001932">
    <property type="entry name" value="PPM-type_phosphatase-like_dom"/>
</dbReference>
<evidence type="ECO:0008006" key="9">
    <source>
        <dbReference type="Google" id="ProtNLM"/>
    </source>
</evidence>
<dbReference type="GO" id="GO:0046872">
    <property type="term" value="F:metal ion binding"/>
    <property type="evidence" value="ECO:0007669"/>
    <property type="project" value="UniProtKB-KW"/>
</dbReference>
<keyword evidence="2" id="KW-0479">Metal-binding</keyword>
<dbReference type="Gene3D" id="3.60.40.10">
    <property type="entry name" value="PPM-type phosphatase domain"/>
    <property type="match status" value="1"/>
</dbReference>
<dbReference type="PANTHER" id="PTHR48051:SF46">
    <property type="entry name" value="LEUCINE RICH REPEAT-CONTAINING DOMAIN PROTEIN"/>
    <property type="match status" value="1"/>
</dbReference>
<organism evidence="7 8">
    <name type="scientific">Pleurotus eryngii</name>
    <name type="common">Boletus of the steppes</name>
    <dbReference type="NCBI Taxonomy" id="5323"/>
    <lineage>
        <taxon>Eukaryota</taxon>
        <taxon>Fungi</taxon>
        <taxon>Dikarya</taxon>
        <taxon>Basidiomycota</taxon>
        <taxon>Agaricomycotina</taxon>
        <taxon>Agaricomycetes</taxon>
        <taxon>Agaricomycetidae</taxon>
        <taxon>Agaricales</taxon>
        <taxon>Pleurotineae</taxon>
        <taxon>Pleurotaceae</taxon>
        <taxon>Pleurotus</taxon>
    </lineage>
</organism>
<reference evidence="7" key="1">
    <citation type="submission" date="2020-11" db="EMBL/GenBank/DDBJ databases">
        <authorList>
            <consortium name="DOE Joint Genome Institute"/>
            <person name="Ahrendt S."/>
            <person name="Riley R."/>
            <person name="Andreopoulos W."/>
            <person name="Labutti K."/>
            <person name="Pangilinan J."/>
            <person name="Ruiz-Duenas F.J."/>
            <person name="Barrasa J.M."/>
            <person name="Sanchez-Garcia M."/>
            <person name="Camarero S."/>
            <person name="Miyauchi S."/>
            <person name="Serrano A."/>
            <person name="Linde D."/>
            <person name="Babiker R."/>
            <person name="Drula E."/>
            <person name="Ayuso-Fernandez I."/>
            <person name="Pacheco R."/>
            <person name="Padilla G."/>
            <person name="Ferreira P."/>
            <person name="Barriuso J."/>
            <person name="Kellner H."/>
            <person name="Castanera R."/>
            <person name="Alfaro M."/>
            <person name="Ramirez L."/>
            <person name="Pisabarro A.G."/>
            <person name="Kuo A."/>
            <person name="Tritt A."/>
            <person name="Lipzen A."/>
            <person name="He G."/>
            <person name="Yan M."/>
            <person name="Ng V."/>
            <person name="Cullen D."/>
            <person name="Martin F."/>
            <person name="Rosso M.-N."/>
            <person name="Henrissat B."/>
            <person name="Hibbett D."/>
            <person name="Martinez A.T."/>
            <person name="Grigoriev I.V."/>
        </authorList>
    </citation>
    <scope>NUCLEOTIDE SEQUENCE</scope>
    <source>
        <strain evidence="7">ATCC 90797</strain>
    </source>
</reference>
<dbReference type="Pfam" id="PF00211">
    <property type="entry name" value="Guanylate_cyc"/>
    <property type="match status" value="1"/>
</dbReference>